<dbReference type="AlphaFoldDB" id="A0A0B0IH25"/>
<feature type="domain" description="Amidohydrolase 3" evidence="1">
    <location>
        <begin position="46"/>
        <end position="511"/>
    </location>
</feature>
<dbReference type="Gene3D" id="3.20.20.140">
    <property type="entry name" value="Metal-dependent hydrolases"/>
    <property type="match status" value="1"/>
</dbReference>
<dbReference type="InterPro" id="IPR050378">
    <property type="entry name" value="Metallo-dep_Hydrolases_sf"/>
</dbReference>
<dbReference type="CDD" id="cd01297">
    <property type="entry name" value="D-aminoacylase"/>
    <property type="match status" value="1"/>
</dbReference>
<dbReference type="SUPFAM" id="SSF51338">
    <property type="entry name" value="Composite domain of metallo-dependent hydrolases"/>
    <property type="match status" value="1"/>
</dbReference>
<dbReference type="Gene3D" id="2.30.40.10">
    <property type="entry name" value="Urease, subunit C, domain 1"/>
    <property type="match status" value="1"/>
</dbReference>
<evidence type="ECO:0000259" key="1">
    <source>
        <dbReference type="Pfam" id="PF07969"/>
    </source>
</evidence>
<accession>A0A0B0IH25</accession>
<gene>
    <name evidence="2" type="ORF">LQ50_08885</name>
</gene>
<protein>
    <recommendedName>
        <fullName evidence="1">Amidohydrolase 3 domain-containing protein</fullName>
    </recommendedName>
</protein>
<keyword evidence="3" id="KW-1185">Reference proteome</keyword>
<dbReference type="Gene3D" id="3.30.1490.130">
    <property type="entry name" value="D-aminoacylase. Domain 3"/>
    <property type="match status" value="1"/>
</dbReference>
<evidence type="ECO:0000313" key="3">
    <source>
        <dbReference type="Proteomes" id="UP000030832"/>
    </source>
</evidence>
<dbReference type="Pfam" id="PF07969">
    <property type="entry name" value="Amidohydro_3"/>
    <property type="match status" value="1"/>
</dbReference>
<dbReference type="EMBL" id="JRJU01000008">
    <property type="protein sequence ID" value="KHF40620.1"/>
    <property type="molecule type" value="Genomic_DNA"/>
</dbReference>
<name>A0A0B0IH25_9BACI</name>
<proteinExistence type="predicted"/>
<dbReference type="InterPro" id="IPR011059">
    <property type="entry name" value="Metal-dep_hydrolase_composite"/>
</dbReference>
<dbReference type="PANTHER" id="PTHR11647:SF1">
    <property type="entry name" value="COLLAPSIN RESPONSE MEDIATOR PROTEIN"/>
    <property type="match status" value="1"/>
</dbReference>
<dbReference type="PANTHER" id="PTHR11647">
    <property type="entry name" value="HYDRANTOINASE/DIHYDROPYRIMIDINASE FAMILY MEMBER"/>
    <property type="match status" value="1"/>
</dbReference>
<reference evidence="2 3" key="1">
    <citation type="submission" date="2014-09" db="EMBL/GenBank/DDBJ databases">
        <title>Genome sequencing and annotation of Bacillus Okhensis strain Kh10-101T.</title>
        <authorList>
            <person name="Prakash J.S."/>
        </authorList>
    </citation>
    <scope>NUCLEOTIDE SEQUENCE [LARGE SCALE GENOMIC DNA]</scope>
    <source>
        <strain evidence="3">Kh10-101T</strain>
    </source>
</reference>
<dbReference type="Proteomes" id="UP000030832">
    <property type="component" value="Unassembled WGS sequence"/>
</dbReference>
<dbReference type="InterPro" id="IPR023100">
    <property type="entry name" value="D-aminoacylase_insert_dom_sf"/>
</dbReference>
<evidence type="ECO:0000313" key="2">
    <source>
        <dbReference type="EMBL" id="KHF40620.1"/>
    </source>
</evidence>
<dbReference type="InterPro" id="IPR013108">
    <property type="entry name" value="Amidohydro_3"/>
</dbReference>
<dbReference type="InterPro" id="IPR032466">
    <property type="entry name" value="Metal_Hydrolase"/>
</dbReference>
<comment type="caution">
    <text evidence="2">The sequence shown here is derived from an EMBL/GenBank/DDBJ whole genome shotgun (WGS) entry which is preliminary data.</text>
</comment>
<dbReference type="STRING" id="333138.LQ50_08885"/>
<dbReference type="eggNOG" id="COG3653">
    <property type="taxonomic scope" value="Bacteria"/>
</dbReference>
<dbReference type="GO" id="GO:0016811">
    <property type="term" value="F:hydrolase activity, acting on carbon-nitrogen (but not peptide) bonds, in linear amides"/>
    <property type="evidence" value="ECO:0007669"/>
    <property type="project" value="InterPro"/>
</dbReference>
<sequence length="534" mass="59081">MMNIDTLIKNGFIIDGTGNKGCHQLVGIKGDKIILPENESEIVAKEIVDASGLVVAPGFIDIHTHSDITLLVDSRGASKVSQGVTTEIIGNCGMAATPYPPARKNEIREAGSVIYAKEVEWSWEDYEEYLKKFQITGVSMNVGFLIGHGAIRAAVMGFDDRKPTEVELERMKQYIKEGMKLGAVGMSSGLEYPPGMFADVDELAELCKVVAEYGGIYSTHMRNEDDYLLDSIKESIEVARRSGVSLQVSHLKAVGKQNWGKVNDAIKLLENACHEGFNVNYDFYPYTASSTSLTSQLPKWAQEGGWARLEERLLDEDLRQQIKKEVTVKLETSVSWHSIMIASVQTKINKELEGKNLEEIADLKQKTPVEAMLDLIYEEKGAVKMIKFSMSEQDVRTVARGKLSMVGSDGYALAVDGPLSMGKPHPRSYGSFPRVIDQYQRKEKLFSLEEAIYKMTGAAAKKLNFTDRGIIKGGSFADLVIFDPDLIKDAATYTDAHQYSKGVHSVYVNGEKAYEKGKFLDPKSGMVARTGTHD</sequence>
<dbReference type="SUPFAM" id="SSF51556">
    <property type="entry name" value="Metallo-dependent hydrolases"/>
    <property type="match status" value="1"/>
</dbReference>
<organism evidence="2 3">
    <name type="scientific">Halalkalibacter okhensis</name>
    <dbReference type="NCBI Taxonomy" id="333138"/>
    <lineage>
        <taxon>Bacteria</taxon>
        <taxon>Bacillati</taxon>
        <taxon>Bacillota</taxon>
        <taxon>Bacilli</taxon>
        <taxon>Bacillales</taxon>
        <taxon>Bacillaceae</taxon>
        <taxon>Halalkalibacter</taxon>
    </lineage>
</organism>